<keyword evidence="1" id="KW-0805">Transcription regulation</keyword>
<dbReference type="Pfam" id="PF25583">
    <property type="entry name" value="WCX"/>
    <property type="match status" value="1"/>
</dbReference>
<keyword evidence="6" id="KW-1185">Reference proteome</keyword>
<evidence type="ECO:0000259" key="4">
    <source>
        <dbReference type="PROSITE" id="PS51000"/>
    </source>
</evidence>
<proteinExistence type="predicted"/>
<dbReference type="PROSITE" id="PS00894">
    <property type="entry name" value="HTH_DEOR_1"/>
    <property type="match status" value="1"/>
</dbReference>
<evidence type="ECO:0000256" key="2">
    <source>
        <dbReference type="ARBA" id="ARBA00023125"/>
    </source>
</evidence>
<dbReference type="InterPro" id="IPR013196">
    <property type="entry name" value="HTH_11"/>
</dbReference>
<evidence type="ECO:0000313" key="6">
    <source>
        <dbReference type="Proteomes" id="UP000652013"/>
    </source>
</evidence>
<dbReference type="EMBL" id="BOOY01000036">
    <property type="protein sequence ID" value="GIJ05834.1"/>
    <property type="molecule type" value="Genomic_DNA"/>
</dbReference>
<protein>
    <submittedName>
        <fullName evidence="5">DeoR family transcriptional regulator</fullName>
    </submittedName>
</protein>
<gene>
    <name evidence="5" type="ORF">Sya03_51860</name>
</gene>
<dbReference type="InterPro" id="IPR018356">
    <property type="entry name" value="Tscrpt_reg_HTH_DeoR_CS"/>
</dbReference>
<dbReference type="Proteomes" id="UP000652013">
    <property type="component" value="Unassembled WGS sequence"/>
</dbReference>
<reference evidence="5" key="1">
    <citation type="submission" date="2021-01" db="EMBL/GenBank/DDBJ databases">
        <title>Whole genome shotgun sequence of Spirilliplanes yamanashiensis NBRC 15828.</title>
        <authorList>
            <person name="Komaki H."/>
            <person name="Tamura T."/>
        </authorList>
    </citation>
    <scope>NUCLEOTIDE SEQUENCE</scope>
    <source>
        <strain evidence="5">NBRC 15828</strain>
    </source>
</reference>
<dbReference type="InterPro" id="IPR026881">
    <property type="entry name" value="WYL_dom"/>
</dbReference>
<sequence length="324" mass="35432">MANTSARMLRLLSLLQTYRYWPGGELAGRLEVSPRTLRRDVDRLRELGYPVAAARGVAGGYQLKAGAAVPPLLLDDEEAVAIAVGLRSAAAGAVAGLEETSVRALSKVIQLLPPRLRKRIDALQAVTTPAVFGGGPTVDANTLTTIAQATRGEERLRFAYAPRDGEPATRHVEPHRLVPLGRRWYLVAWDLERGDWRSFRVDRLTAPQLTGARFRPRDLPGDGDPATWLRERLTLVPQRYEVSVVIQAPAERVRAAVGQWSVVEELDAGSCRMLMSTDSLDWPVMAVGVIGAEVRVERPAELVDRMRDVAALLTRATRADPAAG</sequence>
<dbReference type="Pfam" id="PF08279">
    <property type="entry name" value="HTH_11"/>
    <property type="match status" value="1"/>
</dbReference>
<dbReference type="InterPro" id="IPR036390">
    <property type="entry name" value="WH_DNA-bd_sf"/>
</dbReference>
<dbReference type="PROSITE" id="PS51000">
    <property type="entry name" value="HTH_DEOR_2"/>
    <property type="match status" value="1"/>
</dbReference>
<dbReference type="InterPro" id="IPR051534">
    <property type="entry name" value="CBASS_pafABC_assoc_protein"/>
</dbReference>
<organism evidence="5 6">
    <name type="scientific">Spirilliplanes yamanashiensis</name>
    <dbReference type="NCBI Taxonomy" id="42233"/>
    <lineage>
        <taxon>Bacteria</taxon>
        <taxon>Bacillati</taxon>
        <taxon>Actinomycetota</taxon>
        <taxon>Actinomycetes</taxon>
        <taxon>Micromonosporales</taxon>
        <taxon>Micromonosporaceae</taxon>
        <taxon>Spirilliplanes</taxon>
    </lineage>
</organism>
<dbReference type="PROSITE" id="PS52050">
    <property type="entry name" value="WYL"/>
    <property type="match status" value="1"/>
</dbReference>
<dbReference type="InterPro" id="IPR036388">
    <property type="entry name" value="WH-like_DNA-bd_sf"/>
</dbReference>
<dbReference type="PANTHER" id="PTHR34580">
    <property type="match status" value="1"/>
</dbReference>
<keyword evidence="2" id="KW-0238">DNA-binding</keyword>
<dbReference type="InterPro" id="IPR057727">
    <property type="entry name" value="WCX_dom"/>
</dbReference>
<dbReference type="GO" id="GO:0003677">
    <property type="term" value="F:DNA binding"/>
    <property type="evidence" value="ECO:0007669"/>
    <property type="project" value="UniProtKB-KW"/>
</dbReference>
<dbReference type="SUPFAM" id="SSF46785">
    <property type="entry name" value="Winged helix' DNA-binding domain"/>
    <property type="match status" value="1"/>
</dbReference>
<dbReference type="Gene3D" id="1.10.10.10">
    <property type="entry name" value="Winged helix-like DNA-binding domain superfamily/Winged helix DNA-binding domain"/>
    <property type="match status" value="1"/>
</dbReference>
<dbReference type="InterPro" id="IPR001034">
    <property type="entry name" value="DeoR_HTH"/>
</dbReference>
<feature type="domain" description="HTH deoR-type" evidence="4">
    <location>
        <begin position="4"/>
        <end position="63"/>
    </location>
</feature>
<dbReference type="PANTHER" id="PTHR34580:SF3">
    <property type="entry name" value="PROTEIN PAFB"/>
    <property type="match status" value="1"/>
</dbReference>
<evidence type="ECO:0000256" key="3">
    <source>
        <dbReference type="ARBA" id="ARBA00023163"/>
    </source>
</evidence>
<dbReference type="InterPro" id="IPR028349">
    <property type="entry name" value="PafC-like"/>
</dbReference>
<dbReference type="PIRSF" id="PIRSF016838">
    <property type="entry name" value="PafC"/>
    <property type="match status" value="1"/>
</dbReference>
<dbReference type="GO" id="GO:0003700">
    <property type="term" value="F:DNA-binding transcription factor activity"/>
    <property type="evidence" value="ECO:0007669"/>
    <property type="project" value="InterPro"/>
</dbReference>
<dbReference type="Pfam" id="PF13280">
    <property type="entry name" value="WYL"/>
    <property type="match status" value="1"/>
</dbReference>
<evidence type="ECO:0000256" key="1">
    <source>
        <dbReference type="ARBA" id="ARBA00023015"/>
    </source>
</evidence>
<keyword evidence="3" id="KW-0804">Transcription</keyword>
<dbReference type="RefSeq" id="WP_239107844.1">
    <property type="nucleotide sequence ID" value="NZ_BAAAGJ010000003.1"/>
</dbReference>
<evidence type="ECO:0000313" key="5">
    <source>
        <dbReference type="EMBL" id="GIJ05834.1"/>
    </source>
</evidence>
<name>A0A8J4DM31_9ACTN</name>
<dbReference type="AlphaFoldDB" id="A0A8J4DM31"/>
<comment type="caution">
    <text evidence="5">The sequence shown here is derived from an EMBL/GenBank/DDBJ whole genome shotgun (WGS) entry which is preliminary data.</text>
</comment>
<accession>A0A8J4DM31</accession>